<dbReference type="AlphaFoldDB" id="A0A562ZY12"/>
<organism evidence="2 3">
    <name type="scientific">Caenimonas sedimenti</name>
    <dbReference type="NCBI Taxonomy" id="2596921"/>
    <lineage>
        <taxon>Bacteria</taxon>
        <taxon>Pseudomonadati</taxon>
        <taxon>Pseudomonadota</taxon>
        <taxon>Betaproteobacteria</taxon>
        <taxon>Burkholderiales</taxon>
        <taxon>Comamonadaceae</taxon>
        <taxon>Caenimonas</taxon>
    </lineage>
</organism>
<gene>
    <name evidence="2" type="ORF">FN976_03050</name>
</gene>
<dbReference type="GO" id="GO:0016747">
    <property type="term" value="F:acyltransferase activity, transferring groups other than amino-acyl groups"/>
    <property type="evidence" value="ECO:0007669"/>
    <property type="project" value="InterPro"/>
</dbReference>
<dbReference type="PANTHER" id="PTHR43233">
    <property type="entry name" value="FAMILY N-ACETYLTRANSFERASE, PUTATIVE (AFU_ORTHOLOGUE AFUA_6G03350)-RELATED"/>
    <property type="match status" value="1"/>
</dbReference>
<dbReference type="RefSeq" id="WP_145890817.1">
    <property type="nucleotide sequence ID" value="NZ_VOBQ01000002.1"/>
</dbReference>
<dbReference type="Gene3D" id="3.40.630.30">
    <property type="match status" value="1"/>
</dbReference>
<dbReference type="InterPro" id="IPR016181">
    <property type="entry name" value="Acyl_CoA_acyltransferase"/>
</dbReference>
<dbReference type="SUPFAM" id="SSF55729">
    <property type="entry name" value="Acyl-CoA N-acyltransferases (Nat)"/>
    <property type="match status" value="1"/>
</dbReference>
<dbReference type="OrthoDB" id="3216107at2"/>
<dbReference type="Pfam" id="PF13508">
    <property type="entry name" value="Acetyltransf_7"/>
    <property type="match status" value="1"/>
</dbReference>
<evidence type="ECO:0000259" key="1">
    <source>
        <dbReference type="PROSITE" id="PS51186"/>
    </source>
</evidence>
<dbReference type="EMBL" id="VOBQ01000002">
    <property type="protein sequence ID" value="TWO73228.1"/>
    <property type="molecule type" value="Genomic_DNA"/>
</dbReference>
<proteinExistence type="predicted"/>
<dbReference type="InterPro" id="IPR053144">
    <property type="entry name" value="Acetyltransferase_Butenolide"/>
</dbReference>
<evidence type="ECO:0000313" key="3">
    <source>
        <dbReference type="Proteomes" id="UP000318199"/>
    </source>
</evidence>
<evidence type="ECO:0000313" key="2">
    <source>
        <dbReference type="EMBL" id="TWO73228.1"/>
    </source>
</evidence>
<keyword evidence="3" id="KW-1185">Reference proteome</keyword>
<feature type="domain" description="N-acetyltransferase" evidence="1">
    <location>
        <begin position="2"/>
        <end position="134"/>
    </location>
</feature>
<dbReference type="PANTHER" id="PTHR43233:SF1">
    <property type="entry name" value="FAMILY N-ACETYLTRANSFERASE, PUTATIVE (AFU_ORTHOLOGUE AFUA_6G03350)-RELATED"/>
    <property type="match status" value="1"/>
</dbReference>
<comment type="caution">
    <text evidence="2">The sequence shown here is derived from an EMBL/GenBank/DDBJ whole genome shotgun (WGS) entry which is preliminary data.</text>
</comment>
<dbReference type="CDD" id="cd04301">
    <property type="entry name" value="NAT_SF"/>
    <property type="match status" value="1"/>
</dbReference>
<accession>A0A562ZY12</accession>
<dbReference type="Proteomes" id="UP000318199">
    <property type="component" value="Unassembled WGS sequence"/>
</dbReference>
<dbReference type="PROSITE" id="PS51186">
    <property type="entry name" value="GNAT"/>
    <property type="match status" value="1"/>
</dbReference>
<dbReference type="InterPro" id="IPR000182">
    <property type="entry name" value="GNAT_dom"/>
</dbReference>
<sequence length="141" mass="15942">MLSLRTDPAAQDVDLIHRFLSEDSPWARGIPKDLVRESMQNSLNFGLFNSEAQVAYARVVTDYTTFAYVLDVFVVQEHRGKGYSRMLTEAVLAHPRLQGLRRWVLVSSTARGLYAKYGFAPLEKPETFMEINRADPYVGGA</sequence>
<name>A0A562ZY12_9BURK</name>
<protein>
    <submittedName>
        <fullName evidence="2">GNAT family N-acetyltransferase</fullName>
    </submittedName>
</protein>
<keyword evidence="2" id="KW-0808">Transferase</keyword>
<reference evidence="2 3" key="1">
    <citation type="submission" date="2019-07" db="EMBL/GenBank/DDBJ databases">
        <title>Caenimonas sedimenti sp. nov., isolated from activated sludge.</title>
        <authorList>
            <person name="Xu J."/>
        </authorList>
    </citation>
    <scope>NUCLEOTIDE SEQUENCE [LARGE SCALE GENOMIC DNA]</scope>
    <source>
        <strain evidence="2 3">HX-9-20</strain>
    </source>
</reference>